<dbReference type="Proteomes" id="UP001627154">
    <property type="component" value="Unassembled WGS sequence"/>
</dbReference>
<gene>
    <name evidence="10" type="ORF">TKK_016519</name>
</gene>
<evidence type="ECO:0000259" key="9">
    <source>
        <dbReference type="PROSITE" id="PS50878"/>
    </source>
</evidence>
<dbReference type="GO" id="GO:0004519">
    <property type="term" value="F:endonuclease activity"/>
    <property type="evidence" value="ECO:0007669"/>
    <property type="project" value="UniProtKB-KW"/>
</dbReference>
<dbReference type="PROSITE" id="PS50878">
    <property type="entry name" value="RT_POL"/>
    <property type="match status" value="1"/>
</dbReference>
<dbReference type="Pfam" id="PF00078">
    <property type="entry name" value="RVT_1"/>
    <property type="match status" value="1"/>
</dbReference>
<dbReference type="InterPro" id="IPR041577">
    <property type="entry name" value="RT_RNaseH_2"/>
</dbReference>
<reference evidence="10 11" key="1">
    <citation type="journal article" date="2024" name="bioRxiv">
        <title>A reference genome for Trichogramma kaykai: A tiny desert-dwelling parasitoid wasp with competing sex-ratio distorters.</title>
        <authorList>
            <person name="Culotta J."/>
            <person name="Lindsey A.R."/>
        </authorList>
    </citation>
    <scope>NUCLEOTIDE SEQUENCE [LARGE SCALE GENOMIC DNA]</scope>
    <source>
        <strain evidence="10 11">KSX58</strain>
    </source>
</reference>
<accession>A0ABD2W6P9</accession>
<dbReference type="PROSITE" id="PS50175">
    <property type="entry name" value="ASP_PROT_RETROV"/>
    <property type="match status" value="1"/>
</dbReference>
<sequence>MDQLTDRIIAAIAAKSKPRQSRSPERSSSYQRSRSQPKTNFGPNKDLCYYHFKYKLKARKVLDLPCAWRKYEKEWAAEEKEKKSPRLDMCEASLPGALGTKRLFIKDLSLHLVFIIDTGAEVSVLPKDGNCTSPSPSLTLHAANGSIIHTYGTRVINMNFGFRRATRWSFISADVPYSIIEADALAHFGWLPDLQAKKLIDKTSGISAQGHLASAPVTGISLIDPQHPFAQVLSQYMALFNSQQGSGARATGVFHHLLTTGEPIAQRPRRLLPEKLKAAKKQFAIWCEDGTCRPSDSPWASPIHIVPKKNPGEFRVCGDFRKLNAVTQPNKYPAPNLHDFTSILNDTCIYSTLDLYQAFNQIPMAPEDIEKTAVISQVGLFEFLFMPYGLRNASQTFQRYVNQALGDLDFVFIYIDDVLIASNTREQHKAHLTVVLDRLLQHNQRLNLAKCVFGQEEVVFLSHIVNAKGFSPLPDKLKDIQNFPQPCDIDELRRFLGLINFYRAFILRAAEILAPLNKLIVGPKKKDTTPILWSAEADKAFLDSKQALANATALSFHKENAQVRLVTDASTIAAGAVLEQLTDSGWQPLEFFSKKFTTGQRKYAPYDLKLTAIFLAIRHFHHELEGRDFPVYCDHKPLQYAFSQAPEHAPLVRQRQLAYISQYTTCIKYLPGVENPVADALSRALTLLPLLSTSSM</sequence>
<proteinExistence type="predicted"/>
<dbReference type="InterPro" id="IPR000477">
    <property type="entry name" value="RT_dom"/>
</dbReference>
<keyword evidence="2" id="KW-0548">Nucleotidyltransferase</keyword>
<keyword evidence="11" id="KW-1185">Reference proteome</keyword>
<dbReference type="Gene3D" id="2.40.70.10">
    <property type="entry name" value="Acid Proteases"/>
    <property type="match status" value="1"/>
</dbReference>
<dbReference type="InterPro" id="IPR043502">
    <property type="entry name" value="DNA/RNA_pol_sf"/>
</dbReference>
<dbReference type="Pfam" id="PF17919">
    <property type="entry name" value="RT_RNaseH_2"/>
    <property type="match status" value="1"/>
</dbReference>
<evidence type="ECO:0000256" key="4">
    <source>
        <dbReference type="ARBA" id="ARBA00022759"/>
    </source>
</evidence>
<dbReference type="InterPro" id="IPR050951">
    <property type="entry name" value="Retrovirus_Pol_polyprotein"/>
</dbReference>
<evidence type="ECO:0000256" key="6">
    <source>
        <dbReference type="ARBA" id="ARBA00023268"/>
    </source>
</evidence>
<comment type="caution">
    <text evidence="10">The sequence shown here is derived from an EMBL/GenBank/DDBJ whole genome shotgun (WGS) entry which is preliminary data.</text>
</comment>
<evidence type="ECO:0000256" key="2">
    <source>
        <dbReference type="ARBA" id="ARBA00022695"/>
    </source>
</evidence>
<name>A0ABD2W6P9_9HYME</name>
<dbReference type="SUPFAM" id="SSF50630">
    <property type="entry name" value="Acid proteases"/>
    <property type="match status" value="1"/>
</dbReference>
<organism evidence="10 11">
    <name type="scientific">Trichogramma kaykai</name>
    <dbReference type="NCBI Taxonomy" id="54128"/>
    <lineage>
        <taxon>Eukaryota</taxon>
        <taxon>Metazoa</taxon>
        <taxon>Ecdysozoa</taxon>
        <taxon>Arthropoda</taxon>
        <taxon>Hexapoda</taxon>
        <taxon>Insecta</taxon>
        <taxon>Pterygota</taxon>
        <taxon>Neoptera</taxon>
        <taxon>Endopterygota</taxon>
        <taxon>Hymenoptera</taxon>
        <taxon>Apocrita</taxon>
        <taxon>Proctotrupomorpha</taxon>
        <taxon>Chalcidoidea</taxon>
        <taxon>Trichogrammatidae</taxon>
        <taxon>Trichogramma</taxon>
    </lineage>
</organism>
<evidence type="ECO:0000256" key="7">
    <source>
        <dbReference type="SAM" id="MobiDB-lite"/>
    </source>
</evidence>
<evidence type="ECO:0000259" key="8">
    <source>
        <dbReference type="PROSITE" id="PS50175"/>
    </source>
</evidence>
<evidence type="ECO:0000313" key="10">
    <source>
        <dbReference type="EMBL" id="KAL3388286.1"/>
    </source>
</evidence>
<dbReference type="InterPro" id="IPR001995">
    <property type="entry name" value="Peptidase_A2_cat"/>
</dbReference>
<evidence type="ECO:0000256" key="5">
    <source>
        <dbReference type="ARBA" id="ARBA00022801"/>
    </source>
</evidence>
<keyword evidence="5" id="KW-0378">Hydrolase</keyword>
<dbReference type="InterPro" id="IPR021109">
    <property type="entry name" value="Peptidase_aspartic_dom_sf"/>
</dbReference>
<evidence type="ECO:0000256" key="3">
    <source>
        <dbReference type="ARBA" id="ARBA00022722"/>
    </source>
</evidence>
<dbReference type="GO" id="GO:0071897">
    <property type="term" value="P:DNA biosynthetic process"/>
    <property type="evidence" value="ECO:0007669"/>
    <property type="project" value="UniProtKB-ARBA"/>
</dbReference>
<keyword evidence="6" id="KW-0511">Multifunctional enzyme</keyword>
<dbReference type="AlphaFoldDB" id="A0ABD2W6P9"/>
<dbReference type="EMBL" id="JBJJXI010000134">
    <property type="protein sequence ID" value="KAL3388286.1"/>
    <property type="molecule type" value="Genomic_DNA"/>
</dbReference>
<dbReference type="GO" id="GO:0016787">
    <property type="term" value="F:hydrolase activity"/>
    <property type="evidence" value="ECO:0007669"/>
    <property type="project" value="UniProtKB-KW"/>
</dbReference>
<feature type="domain" description="Reverse transcriptase" evidence="9">
    <location>
        <begin position="287"/>
        <end position="465"/>
    </location>
</feature>
<feature type="compositionally biased region" description="Low complexity" evidence="7">
    <location>
        <begin position="26"/>
        <end position="38"/>
    </location>
</feature>
<dbReference type="Gene3D" id="3.30.70.270">
    <property type="match status" value="2"/>
</dbReference>
<feature type="region of interest" description="Disordered" evidence="7">
    <location>
        <begin position="13"/>
        <end position="40"/>
    </location>
</feature>
<evidence type="ECO:0000256" key="1">
    <source>
        <dbReference type="ARBA" id="ARBA00022679"/>
    </source>
</evidence>
<dbReference type="Gene3D" id="3.10.10.10">
    <property type="entry name" value="HIV Type 1 Reverse Transcriptase, subunit A, domain 1"/>
    <property type="match status" value="1"/>
</dbReference>
<protein>
    <recommendedName>
        <fullName evidence="12">Reverse transcriptase</fullName>
    </recommendedName>
</protein>
<dbReference type="CDD" id="cd01647">
    <property type="entry name" value="RT_LTR"/>
    <property type="match status" value="1"/>
</dbReference>
<keyword evidence="3" id="KW-0540">Nuclease</keyword>
<feature type="domain" description="Peptidase A2" evidence="8">
    <location>
        <begin position="112"/>
        <end position="184"/>
    </location>
</feature>
<dbReference type="SUPFAM" id="SSF56672">
    <property type="entry name" value="DNA/RNA polymerases"/>
    <property type="match status" value="1"/>
</dbReference>
<dbReference type="PANTHER" id="PTHR37984">
    <property type="entry name" value="PROTEIN CBG26694"/>
    <property type="match status" value="1"/>
</dbReference>
<evidence type="ECO:0008006" key="12">
    <source>
        <dbReference type="Google" id="ProtNLM"/>
    </source>
</evidence>
<keyword evidence="1" id="KW-0808">Transferase</keyword>
<dbReference type="PANTHER" id="PTHR37984:SF5">
    <property type="entry name" value="PROTEIN NYNRIN-LIKE"/>
    <property type="match status" value="1"/>
</dbReference>
<dbReference type="CDD" id="cd09274">
    <property type="entry name" value="RNase_HI_RT_Ty3"/>
    <property type="match status" value="1"/>
</dbReference>
<evidence type="ECO:0000313" key="11">
    <source>
        <dbReference type="Proteomes" id="UP001627154"/>
    </source>
</evidence>
<dbReference type="InterPro" id="IPR043128">
    <property type="entry name" value="Rev_trsase/Diguanyl_cyclase"/>
</dbReference>
<dbReference type="GO" id="GO:0016779">
    <property type="term" value="F:nucleotidyltransferase activity"/>
    <property type="evidence" value="ECO:0007669"/>
    <property type="project" value="UniProtKB-KW"/>
</dbReference>
<keyword evidence="4" id="KW-0255">Endonuclease</keyword>